<dbReference type="OrthoDB" id="4156660at2"/>
<evidence type="ECO:0000259" key="8">
    <source>
        <dbReference type="Pfam" id="PF19053"/>
    </source>
</evidence>
<evidence type="ECO:0000256" key="2">
    <source>
        <dbReference type="ARBA" id="ARBA00006162"/>
    </source>
</evidence>
<feature type="transmembrane region" description="Helical" evidence="7">
    <location>
        <begin position="411"/>
        <end position="434"/>
    </location>
</feature>
<evidence type="ECO:0000313" key="10">
    <source>
        <dbReference type="Proteomes" id="UP000192601"/>
    </source>
</evidence>
<evidence type="ECO:0000313" key="9">
    <source>
        <dbReference type="EMBL" id="ORB67414.1"/>
    </source>
</evidence>
<feature type="transmembrane region" description="Helical" evidence="7">
    <location>
        <begin position="247"/>
        <end position="271"/>
    </location>
</feature>
<keyword evidence="10" id="KW-1185">Reference proteome</keyword>
<keyword evidence="6 7" id="KW-0472">Membrane</keyword>
<dbReference type="Pfam" id="PF08817">
    <property type="entry name" value="YukD"/>
    <property type="match status" value="1"/>
</dbReference>
<name>A0A1X0JWV7_MYCSC</name>
<feature type="domain" description="EccD-like transmembrane" evidence="8">
    <location>
        <begin position="134"/>
        <end position="472"/>
    </location>
</feature>
<proteinExistence type="inferred from homology"/>
<dbReference type="Gene3D" id="3.10.20.90">
    <property type="entry name" value="Phosphatidylinositol 3-kinase Catalytic Subunit, Chain A, domain 1"/>
    <property type="match status" value="1"/>
</dbReference>
<protein>
    <submittedName>
        <fullName evidence="9">Type VII secretion integral membrane protein EccD</fullName>
    </submittedName>
</protein>
<feature type="transmembrane region" description="Helical" evidence="7">
    <location>
        <begin position="166"/>
        <end position="187"/>
    </location>
</feature>
<dbReference type="Proteomes" id="UP000192601">
    <property type="component" value="Unassembled WGS sequence"/>
</dbReference>
<dbReference type="AlphaFoldDB" id="A0A1X0JWV7"/>
<dbReference type="STRING" id="1783.BST44_27285"/>
<evidence type="ECO:0000256" key="5">
    <source>
        <dbReference type="ARBA" id="ARBA00022989"/>
    </source>
</evidence>
<keyword evidence="5 7" id="KW-1133">Transmembrane helix</keyword>
<dbReference type="Pfam" id="PF19053">
    <property type="entry name" value="EccD"/>
    <property type="match status" value="1"/>
</dbReference>
<keyword evidence="4 7" id="KW-0812">Transmembrane</keyword>
<organism evidence="9 10">
    <name type="scientific">Mycobacterium scrofulaceum</name>
    <dbReference type="NCBI Taxonomy" id="1783"/>
    <lineage>
        <taxon>Bacteria</taxon>
        <taxon>Bacillati</taxon>
        <taxon>Actinomycetota</taxon>
        <taxon>Actinomycetes</taxon>
        <taxon>Mycobacteriales</taxon>
        <taxon>Mycobacteriaceae</taxon>
        <taxon>Mycobacterium</taxon>
    </lineage>
</organism>
<gene>
    <name evidence="9" type="ORF">BST44_27285</name>
</gene>
<evidence type="ECO:0000256" key="6">
    <source>
        <dbReference type="ARBA" id="ARBA00023136"/>
    </source>
</evidence>
<evidence type="ECO:0000256" key="1">
    <source>
        <dbReference type="ARBA" id="ARBA00004651"/>
    </source>
</evidence>
<feature type="transmembrane region" description="Helical" evidence="7">
    <location>
        <begin position="385"/>
        <end position="405"/>
    </location>
</feature>
<evidence type="ECO:0000256" key="7">
    <source>
        <dbReference type="SAM" id="Phobius"/>
    </source>
</evidence>
<accession>A0A1X0JWV7</accession>
<dbReference type="GO" id="GO:0005886">
    <property type="term" value="C:plasma membrane"/>
    <property type="evidence" value="ECO:0007669"/>
    <property type="project" value="UniProtKB-SubCell"/>
</dbReference>
<comment type="subcellular location">
    <subcellularLocation>
        <location evidence="1">Cell membrane</location>
        <topology evidence="1">Multi-pass membrane protein</topology>
    </subcellularLocation>
</comment>
<feature type="transmembrane region" description="Helical" evidence="7">
    <location>
        <begin position="222"/>
        <end position="240"/>
    </location>
</feature>
<dbReference type="PIRSF" id="PIRSF017804">
    <property type="entry name" value="Secretion_EccD1"/>
    <property type="match status" value="1"/>
</dbReference>
<feature type="transmembrane region" description="Helical" evidence="7">
    <location>
        <begin position="194"/>
        <end position="216"/>
    </location>
</feature>
<feature type="transmembrane region" description="Helical" evidence="7">
    <location>
        <begin position="136"/>
        <end position="154"/>
    </location>
</feature>
<comment type="caution">
    <text evidence="9">The sequence shown here is derived from an EMBL/GenBank/DDBJ whole genome shotgun (WGS) entry which is preliminary data.</text>
</comment>
<dbReference type="InterPro" id="IPR006707">
    <property type="entry name" value="T7SS_EccD"/>
</dbReference>
<dbReference type="NCBIfam" id="TIGR03920">
    <property type="entry name" value="T7SS_EccD"/>
    <property type="match status" value="1"/>
</dbReference>
<keyword evidence="3" id="KW-1003">Cell membrane</keyword>
<evidence type="ECO:0000256" key="4">
    <source>
        <dbReference type="ARBA" id="ARBA00022692"/>
    </source>
</evidence>
<dbReference type="InterPro" id="IPR044049">
    <property type="entry name" value="EccD_transm"/>
</dbReference>
<feature type="transmembrane region" description="Helical" evidence="7">
    <location>
        <begin position="446"/>
        <end position="469"/>
    </location>
</feature>
<evidence type="ECO:0000256" key="3">
    <source>
        <dbReference type="ARBA" id="ARBA00022475"/>
    </source>
</evidence>
<comment type="similarity">
    <text evidence="2">Belongs to the EccD/Snm4 family.</text>
</comment>
<feature type="transmembrane region" description="Helical" evidence="7">
    <location>
        <begin position="277"/>
        <end position="302"/>
    </location>
</feature>
<dbReference type="EMBL" id="MVIJ01000078">
    <property type="protein sequence ID" value="ORB67414.1"/>
    <property type="molecule type" value="Genomic_DNA"/>
</dbReference>
<sequence length="475" mass="46241">MFAAFRPKGPPLPATDPALRRVSIHSGSTAADLSLPAEIPVAVLTPSIVDALNVRDAGDASAGKRYHLSLPGSSALDPSKTLAQSGIVDGAVLLLGQSSAPAPAARHHDVAEAVFEALAAAPEPWTVARRRLATRVSGAVTAACVTAVGALALARNTLHGSADHEPHTTVAVAAAASLIALLSAAVAHRAYRDAAAGLALNAMATAFAAVAGVLAVPGGPGACKVLLGATAAAVTSVLAIRVSGCGVATLTAASCAATVVAAAALVGVITAAPLRAIGAASALVSVGLLGAAARVSIVLAGLSPRLPATPDTDPAETAGACVAARAHRADARLSSLLAGFSSSAAVGAVVSVLAGAPRPSCVAFGCLTGALLLLRARSSDGAKMLAFVGGGILVLATTFGAAAVSTPGHGAWVAAATATLAAAAIQLGFLAPAVSLPPPVRRGVDALEWLGLVAMVPLACWICGLYGAVRGLNLT</sequence>
<feature type="transmembrane region" description="Helical" evidence="7">
    <location>
        <begin position="335"/>
        <end position="356"/>
    </location>
</feature>
<reference evidence="9 10" key="1">
    <citation type="submission" date="2017-02" db="EMBL/GenBank/DDBJ databases">
        <title>The new phylogeny of genus Mycobacterium.</title>
        <authorList>
            <person name="Tortoli E."/>
            <person name="Trovato A."/>
            <person name="Cirillo D.M."/>
        </authorList>
    </citation>
    <scope>NUCLEOTIDE SEQUENCE [LARGE SCALE GENOMIC DNA]</scope>
    <source>
        <strain evidence="9 10">DSM 43992</strain>
    </source>
</reference>
<dbReference type="InterPro" id="IPR024962">
    <property type="entry name" value="YukD-like"/>
</dbReference>